<organism evidence="3 4">
    <name type="scientific">Cotesia glomerata</name>
    <name type="common">Lepidopteran parasitic wasp</name>
    <name type="synonym">Apanteles glomeratus</name>
    <dbReference type="NCBI Taxonomy" id="32391"/>
    <lineage>
        <taxon>Eukaryota</taxon>
        <taxon>Metazoa</taxon>
        <taxon>Ecdysozoa</taxon>
        <taxon>Arthropoda</taxon>
        <taxon>Hexapoda</taxon>
        <taxon>Insecta</taxon>
        <taxon>Pterygota</taxon>
        <taxon>Neoptera</taxon>
        <taxon>Endopterygota</taxon>
        <taxon>Hymenoptera</taxon>
        <taxon>Apocrita</taxon>
        <taxon>Ichneumonoidea</taxon>
        <taxon>Braconidae</taxon>
        <taxon>Microgastrinae</taxon>
        <taxon>Cotesia</taxon>
    </lineage>
</organism>
<feature type="signal peptide" evidence="2">
    <location>
        <begin position="1"/>
        <end position="19"/>
    </location>
</feature>
<feature type="chain" id="PRO_5043764883" description="Secreted protein" evidence="2">
    <location>
        <begin position="20"/>
        <end position="78"/>
    </location>
</feature>
<reference evidence="3 4" key="1">
    <citation type="journal article" date="2021" name="J. Hered.">
        <title>A chromosome-level genome assembly of the parasitoid wasp, Cotesia glomerata (Hymenoptera: Braconidae).</title>
        <authorList>
            <person name="Pinto B.J."/>
            <person name="Weis J.J."/>
            <person name="Gamble T."/>
            <person name="Ode P.J."/>
            <person name="Paul R."/>
            <person name="Zaspel J.M."/>
        </authorList>
    </citation>
    <scope>NUCLEOTIDE SEQUENCE [LARGE SCALE GENOMIC DNA]</scope>
    <source>
        <strain evidence="3">CgM1</strain>
    </source>
</reference>
<proteinExistence type="predicted"/>
<feature type="region of interest" description="Disordered" evidence="1">
    <location>
        <begin position="59"/>
        <end position="78"/>
    </location>
</feature>
<evidence type="ECO:0000313" key="3">
    <source>
        <dbReference type="EMBL" id="KAH0539565.1"/>
    </source>
</evidence>
<evidence type="ECO:0000256" key="1">
    <source>
        <dbReference type="SAM" id="MobiDB-lite"/>
    </source>
</evidence>
<feature type="compositionally biased region" description="Polar residues" evidence="1">
    <location>
        <begin position="67"/>
        <end position="78"/>
    </location>
</feature>
<gene>
    <name evidence="3" type="ORF">KQX54_005639</name>
</gene>
<comment type="caution">
    <text evidence="3">The sequence shown here is derived from an EMBL/GenBank/DDBJ whole genome shotgun (WGS) entry which is preliminary data.</text>
</comment>
<evidence type="ECO:0000313" key="4">
    <source>
        <dbReference type="Proteomes" id="UP000826195"/>
    </source>
</evidence>
<keyword evidence="4" id="KW-1185">Reference proteome</keyword>
<name>A0AAV7HI23_COTGL</name>
<dbReference type="AlphaFoldDB" id="A0AAV7HI23"/>
<sequence length="78" mass="8541">MARAIAGIYLLSILAATYAEVIEERVLGCMLEERNASTSSSSLESATKHRLLVPLVLLDQGRHRQRSGSQPTIKSESE</sequence>
<keyword evidence="2" id="KW-0732">Signal</keyword>
<dbReference type="Proteomes" id="UP000826195">
    <property type="component" value="Unassembled WGS sequence"/>
</dbReference>
<accession>A0AAV7HI23</accession>
<dbReference type="EMBL" id="JAHXZJ010002609">
    <property type="protein sequence ID" value="KAH0539565.1"/>
    <property type="molecule type" value="Genomic_DNA"/>
</dbReference>
<evidence type="ECO:0008006" key="5">
    <source>
        <dbReference type="Google" id="ProtNLM"/>
    </source>
</evidence>
<protein>
    <recommendedName>
        <fullName evidence="5">Secreted protein</fullName>
    </recommendedName>
</protein>
<evidence type="ECO:0000256" key="2">
    <source>
        <dbReference type="SAM" id="SignalP"/>
    </source>
</evidence>